<evidence type="ECO:0000313" key="3">
    <source>
        <dbReference type="Proteomes" id="UP000002630"/>
    </source>
</evidence>
<dbReference type="InParanoid" id="D7FXF7"/>
<organism evidence="2 3">
    <name type="scientific">Ectocarpus siliculosus</name>
    <name type="common">Brown alga</name>
    <name type="synonym">Conferva siliculosa</name>
    <dbReference type="NCBI Taxonomy" id="2880"/>
    <lineage>
        <taxon>Eukaryota</taxon>
        <taxon>Sar</taxon>
        <taxon>Stramenopiles</taxon>
        <taxon>Ochrophyta</taxon>
        <taxon>PX clade</taxon>
        <taxon>Phaeophyceae</taxon>
        <taxon>Ectocarpales</taxon>
        <taxon>Ectocarpaceae</taxon>
        <taxon>Ectocarpus</taxon>
    </lineage>
</organism>
<sequence>MDASELDEAVADYMVQLAREGGTEEEVWSVMEGCYPELEESPESKEAFSAVFHQLRNPSQQPATTTAPSSTTPAESSSTTDRQQQPLQLQPHHQGNDGRSPAEGRSSAGAEGRHCDSGGTGTARDEADVGFLREMPPPSNPTTGAPPPAPPRLRMPQVSDRGLRYVLHRVAKGSRVAAASYLADRFAVGSSSASLKGLEADAEAFERKEQGDARKAREASDRAEEARRRDKEERDALKGKIVGRYADEVKAEGGATKAATKKVDLPGLTEKKKTTRYRDGKVVTTTGAKVIVETVKPEWDGGSRGKVKTKGKRGKGFV</sequence>
<name>D7FXF7_ECTSI</name>
<keyword evidence="3" id="KW-1185">Reference proteome</keyword>
<dbReference type="eggNOG" id="ENOG502SD7J">
    <property type="taxonomic scope" value="Eukaryota"/>
</dbReference>
<dbReference type="AlphaFoldDB" id="D7FXF7"/>
<feature type="region of interest" description="Disordered" evidence="1">
    <location>
        <begin position="205"/>
        <end position="234"/>
    </location>
</feature>
<accession>D7FXF7</accession>
<evidence type="ECO:0000256" key="1">
    <source>
        <dbReference type="SAM" id="MobiDB-lite"/>
    </source>
</evidence>
<protein>
    <submittedName>
        <fullName evidence="2">Uncharacterized protein</fullName>
    </submittedName>
</protein>
<feature type="compositionally biased region" description="Pro residues" evidence="1">
    <location>
        <begin position="135"/>
        <end position="153"/>
    </location>
</feature>
<evidence type="ECO:0000313" key="2">
    <source>
        <dbReference type="EMBL" id="CBJ32294.1"/>
    </source>
</evidence>
<dbReference type="EMBL" id="FN648517">
    <property type="protein sequence ID" value="CBJ32294.1"/>
    <property type="molecule type" value="Genomic_DNA"/>
</dbReference>
<feature type="region of interest" description="Disordered" evidence="1">
    <location>
        <begin position="299"/>
        <end position="318"/>
    </location>
</feature>
<feature type="region of interest" description="Disordered" evidence="1">
    <location>
        <begin position="39"/>
        <end position="157"/>
    </location>
</feature>
<feature type="compositionally biased region" description="Basic residues" evidence="1">
    <location>
        <begin position="305"/>
        <end position="318"/>
    </location>
</feature>
<dbReference type="Proteomes" id="UP000002630">
    <property type="component" value="Linkage Group LG18"/>
</dbReference>
<feature type="compositionally biased region" description="Low complexity" evidence="1">
    <location>
        <begin position="58"/>
        <end position="93"/>
    </location>
</feature>
<reference evidence="2 3" key="1">
    <citation type="journal article" date="2010" name="Nature">
        <title>The Ectocarpus genome and the independent evolution of multicellularity in brown algae.</title>
        <authorList>
            <person name="Cock J.M."/>
            <person name="Sterck L."/>
            <person name="Rouze P."/>
            <person name="Scornet D."/>
            <person name="Allen A.E."/>
            <person name="Amoutzias G."/>
            <person name="Anthouard V."/>
            <person name="Artiguenave F."/>
            <person name="Aury J.M."/>
            <person name="Badger J.H."/>
            <person name="Beszteri B."/>
            <person name="Billiau K."/>
            <person name="Bonnet E."/>
            <person name="Bothwell J.H."/>
            <person name="Bowler C."/>
            <person name="Boyen C."/>
            <person name="Brownlee C."/>
            <person name="Carrano C.J."/>
            <person name="Charrier B."/>
            <person name="Cho G.Y."/>
            <person name="Coelho S.M."/>
            <person name="Collen J."/>
            <person name="Corre E."/>
            <person name="Da Silva C."/>
            <person name="Delage L."/>
            <person name="Delaroque N."/>
            <person name="Dittami S.M."/>
            <person name="Doulbeau S."/>
            <person name="Elias M."/>
            <person name="Farnham G."/>
            <person name="Gachon C.M."/>
            <person name="Gschloessl B."/>
            <person name="Heesch S."/>
            <person name="Jabbari K."/>
            <person name="Jubin C."/>
            <person name="Kawai H."/>
            <person name="Kimura K."/>
            <person name="Kloareg B."/>
            <person name="Kupper F.C."/>
            <person name="Lang D."/>
            <person name="Le Bail A."/>
            <person name="Leblanc C."/>
            <person name="Lerouge P."/>
            <person name="Lohr M."/>
            <person name="Lopez P.J."/>
            <person name="Martens C."/>
            <person name="Maumus F."/>
            <person name="Michel G."/>
            <person name="Miranda-Saavedra D."/>
            <person name="Morales J."/>
            <person name="Moreau H."/>
            <person name="Motomura T."/>
            <person name="Nagasato C."/>
            <person name="Napoli C.A."/>
            <person name="Nelson D.R."/>
            <person name="Nyvall-Collen P."/>
            <person name="Peters A.F."/>
            <person name="Pommier C."/>
            <person name="Potin P."/>
            <person name="Poulain J."/>
            <person name="Quesneville H."/>
            <person name="Read B."/>
            <person name="Rensing S.A."/>
            <person name="Ritter A."/>
            <person name="Rousvoal S."/>
            <person name="Samanta M."/>
            <person name="Samson G."/>
            <person name="Schroeder D.C."/>
            <person name="Segurens B."/>
            <person name="Strittmatter M."/>
            <person name="Tonon T."/>
            <person name="Tregear J.W."/>
            <person name="Valentin K."/>
            <person name="von Dassow P."/>
            <person name="Yamagishi T."/>
            <person name="Van de Peer Y."/>
            <person name="Wincker P."/>
        </authorList>
    </citation>
    <scope>NUCLEOTIDE SEQUENCE [LARGE SCALE GENOMIC DNA]</scope>
    <source>
        <strain evidence="3">Ec32 / CCAP1310/4</strain>
    </source>
</reference>
<dbReference type="OrthoDB" id="10396131at2759"/>
<dbReference type="EMBL" id="FN649743">
    <property type="protein sequence ID" value="CBJ32294.1"/>
    <property type="molecule type" value="Genomic_DNA"/>
</dbReference>
<proteinExistence type="predicted"/>
<gene>
    <name evidence="2" type="ORF">Esi_0327_0015</name>
</gene>